<gene>
    <name evidence="1" type="ORF">C9J27_22765</name>
</gene>
<reference evidence="1 2" key="1">
    <citation type="submission" date="2018-01" db="EMBL/GenBank/DDBJ databases">
        <title>Whole genome sequencing of Histamine producing bacteria.</title>
        <authorList>
            <person name="Butler K."/>
        </authorList>
    </citation>
    <scope>NUCLEOTIDE SEQUENCE [LARGE SCALE GENOMIC DNA]</scope>
    <source>
        <strain evidence="1 2">FS-7.2</strain>
    </source>
</reference>
<accession>A0A2T3KBM3</accession>
<dbReference type="GeneID" id="29946413"/>
<dbReference type="eggNOG" id="COG1075">
    <property type="taxonomic scope" value="Bacteria"/>
</dbReference>
<dbReference type="PANTHER" id="PTHR37946:SF1">
    <property type="entry name" value="SLL1969 PROTEIN"/>
    <property type="match status" value="1"/>
</dbReference>
<dbReference type="RefSeq" id="WP_054262220.1">
    <property type="nucleotide sequence ID" value="NZ_LN794353.1"/>
</dbReference>
<sequence>MKLRITFYLLLLLAFFQNPVYASSTLPTNHAKNENIIVIHGFGQNAKGMEFITNGLKNAGYNTCVLEYKTVGRSVDTIKKQVVKQINDCFLTFDNSYNTHFIGHSLGGLMIRSYLADHPSMLNKRKIDKVIMMGTPNNGSPISDSYREKSIFGLLGEMSLALGTNEGDLAKSLPEPFYKTGIIAGNKPWRITRKAFNEPNDGLVPVSSTKLPNMGDFIELNVDHASMRTNQVVIGHILKYLDKGKFI</sequence>
<dbReference type="SUPFAM" id="SSF53474">
    <property type="entry name" value="alpha/beta-Hydrolases"/>
    <property type="match status" value="1"/>
</dbReference>
<accession>A0A0B7JL90</accession>
<protein>
    <submittedName>
        <fullName evidence="1">Uncharacterized protein</fullName>
    </submittedName>
</protein>
<dbReference type="InterPro" id="IPR029058">
    <property type="entry name" value="AB_hydrolase_fold"/>
</dbReference>
<dbReference type="EMBL" id="PYNF01000036">
    <property type="protein sequence ID" value="PSU91871.1"/>
    <property type="molecule type" value="Genomic_DNA"/>
</dbReference>
<organism evidence="1 2">
    <name type="scientific">Photobacterium kishitanii</name>
    <dbReference type="NCBI Taxonomy" id="318456"/>
    <lineage>
        <taxon>Bacteria</taxon>
        <taxon>Pseudomonadati</taxon>
        <taxon>Pseudomonadota</taxon>
        <taxon>Gammaproteobacteria</taxon>
        <taxon>Vibrionales</taxon>
        <taxon>Vibrionaceae</taxon>
        <taxon>Photobacterium</taxon>
    </lineage>
</organism>
<proteinExistence type="predicted"/>
<dbReference type="AlphaFoldDB" id="A0A0B7JL90"/>
<dbReference type="Gene3D" id="3.40.50.1820">
    <property type="entry name" value="alpha/beta hydrolase"/>
    <property type="match status" value="1"/>
</dbReference>
<dbReference type="Proteomes" id="UP000241426">
    <property type="component" value="Unassembled WGS sequence"/>
</dbReference>
<dbReference type="PANTHER" id="PTHR37946">
    <property type="entry name" value="SLL1969 PROTEIN"/>
    <property type="match status" value="1"/>
</dbReference>
<dbReference type="Pfam" id="PF02089">
    <property type="entry name" value="Palm_thioest"/>
    <property type="match status" value="1"/>
</dbReference>
<evidence type="ECO:0000313" key="1">
    <source>
        <dbReference type="EMBL" id="PSU91871.1"/>
    </source>
</evidence>
<evidence type="ECO:0000313" key="2">
    <source>
        <dbReference type="Proteomes" id="UP000241426"/>
    </source>
</evidence>
<name>A0A0B7JL90_9GAMM</name>
<comment type="caution">
    <text evidence="1">The sequence shown here is derived from an EMBL/GenBank/DDBJ whole genome shotgun (WGS) entry which is preliminary data.</text>
</comment>